<dbReference type="AlphaFoldDB" id="A0A371G656"/>
<reference evidence="2" key="1">
    <citation type="submission" date="2018-05" db="EMBL/GenBank/DDBJ databases">
        <title>Draft genome of Mucuna pruriens seed.</title>
        <authorList>
            <person name="Nnadi N.E."/>
            <person name="Vos R."/>
            <person name="Hasami M.H."/>
            <person name="Devisetty U.K."/>
            <person name="Aguiy J.C."/>
        </authorList>
    </citation>
    <scope>NUCLEOTIDE SEQUENCE [LARGE SCALE GENOMIC DNA]</scope>
    <source>
        <strain evidence="2">JCA_2017</strain>
    </source>
</reference>
<dbReference type="Pfam" id="PF07727">
    <property type="entry name" value="RVT_2"/>
    <property type="match status" value="1"/>
</dbReference>
<evidence type="ECO:0000313" key="3">
    <source>
        <dbReference type="Proteomes" id="UP000257109"/>
    </source>
</evidence>
<name>A0A371G656_MUCPR</name>
<feature type="domain" description="Reverse transcriptase Ty1/copia-type" evidence="1">
    <location>
        <begin position="226"/>
        <end position="306"/>
    </location>
</feature>
<dbReference type="EMBL" id="QJKJ01006625">
    <property type="protein sequence ID" value="RDX86058.1"/>
    <property type="molecule type" value="Genomic_DNA"/>
</dbReference>
<organism evidence="2 3">
    <name type="scientific">Mucuna pruriens</name>
    <name type="common">Velvet bean</name>
    <name type="synonym">Dolichos pruriens</name>
    <dbReference type="NCBI Taxonomy" id="157652"/>
    <lineage>
        <taxon>Eukaryota</taxon>
        <taxon>Viridiplantae</taxon>
        <taxon>Streptophyta</taxon>
        <taxon>Embryophyta</taxon>
        <taxon>Tracheophyta</taxon>
        <taxon>Spermatophyta</taxon>
        <taxon>Magnoliopsida</taxon>
        <taxon>eudicotyledons</taxon>
        <taxon>Gunneridae</taxon>
        <taxon>Pentapetalae</taxon>
        <taxon>rosids</taxon>
        <taxon>fabids</taxon>
        <taxon>Fabales</taxon>
        <taxon>Fabaceae</taxon>
        <taxon>Papilionoideae</taxon>
        <taxon>50 kb inversion clade</taxon>
        <taxon>NPAAA clade</taxon>
        <taxon>indigoferoid/millettioid clade</taxon>
        <taxon>Phaseoleae</taxon>
        <taxon>Mucuna</taxon>
    </lineage>
</organism>
<proteinExistence type="predicted"/>
<keyword evidence="3" id="KW-1185">Reference proteome</keyword>
<protein>
    <recommendedName>
        <fullName evidence="1">Reverse transcriptase Ty1/copia-type domain-containing protein</fullName>
    </recommendedName>
</protein>
<dbReference type="Proteomes" id="UP000257109">
    <property type="component" value="Unassembled WGS sequence"/>
</dbReference>
<gene>
    <name evidence="2" type="ORF">CR513_32655</name>
</gene>
<evidence type="ECO:0000313" key="2">
    <source>
        <dbReference type="EMBL" id="RDX86058.1"/>
    </source>
</evidence>
<dbReference type="OrthoDB" id="411615at2759"/>
<dbReference type="InterPro" id="IPR013103">
    <property type="entry name" value="RVT_2"/>
</dbReference>
<sequence>MNSAAERQNQILKDMVSSMISYSSLLELLWGESLKTAIYILNKQLTKLLMKFRLAKSQASNTSIFGVVQLKHDLIGCMKENWDKKQLVVNDIGKEENIKNVVFEEESVNDIGQILMLITIQETTPIIGDNVQTIVSHIVPEQDYDEIFPQILIEQPQQPQKVSLRKSIKERRHAIPDDYIIFLQEHEDDIGLTKDDSINFYQAMQNSNSKKWIDSMKDEMKSMQDNDVYDLIELLEGVKSIGCKWIFKTKKDPKDNIERYNARLVAKGFTQKEDIGYKETFSSISSKDSFRTIMKLEVHFDLKLHRYIRWMLRIRF</sequence>
<dbReference type="STRING" id="157652.A0A371G656"/>
<accession>A0A371G656</accession>
<feature type="non-terminal residue" evidence="2">
    <location>
        <position position="1"/>
    </location>
</feature>
<comment type="caution">
    <text evidence="2">The sequence shown here is derived from an EMBL/GenBank/DDBJ whole genome shotgun (WGS) entry which is preliminary data.</text>
</comment>
<evidence type="ECO:0000259" key="1">
    <source>
        <dbReference type="Pfam" id="PF07727"/>
    </source>
</evidence>